<sequence length="172" mass="19738">MNNCEGFWNCISPDAWITSSGTLTGAFLGAFIAGMITLIANKKMMNGQEKLRKRDKDDYFRIIAQQFIDQFELVDSMIQMVVETGFEEKRTKETGISISEKVKNIDAAVDIKIMNPADYKLLYKLLEGHRYISYELIYLSNERPPNAEVINIIRKELSNTLAQLKDRVMKKS</sequence>
<proteinExistence type="predicted"/>
<gene>
    <name evidence="2" type="ORF">MUO15_10910</name>
</gene>
<feature type="transmembrane region" description="Helical" evidence="1">
    <location>
        <begin position="15"/>
        <end position="40"/>
    </location>
</feature>
<dbReference type="EMBL" id="CP095075">
    <property type="protein sequence ID" value="UOR10231.1"/>
    <property type="molecule type" value="Genomic_DNA"/>
</dbReference>
<evidence type="ECO:0000256" key="1">
    <source>
        <dbReference type="SAM" id="Phobius"/>
    </source>
</evidence>
<accession>A0ABY4H6T4</accession>
<name>A0ABY4H6T4_9BACI</name>
<keyword evidence="1" id="KW-1133">Transmembrane helix</keyword>
<reference evidence="2" key="1">
    <citation type="submission" date="2022-04" db="EMBL/GenBank/DDBJ databases">
        <title>Halobacillus sp. isolated from saltern.</title>
        <authorList>
            <person name="Won M."/>
            <person name="Lee C.-M."/>
            <person name="Woen H.-Y."/>
            <person name="Kwon S.-W."/>
        </authorList>
    </citation>
    <scope>NUCLEOTIDE SEQUENCE</scope>
    <source>
        <strain evidence="2">SSHM10-5</strain>
    </source>
</reference>
<keyword evidence="1" id="KW-0472">Membrane</keyword>
<evidence type="ECO:0000313" key="2">
    <source>
        <dbReference type="EMBL" id="UOR10231.1"/>
    </source>
</evidence>
<evidence type="ECO:0000313" key="3">
    <source>
        <dbReference type="Proteomes" id="UP000830326"/>
    </source>
</evidence>
<keyword evidence="1" id="KW-0812">Transmembrane</keyword>
<protein>
    <submittedName>
        <fullName evidence="2">Uncharacterized protein</fullName>
    </submittedName>
</protein>
<keyword evidence="3" id="KW-1185">Reference proteome</keyword>
<dbReference type="Proteomes" id="UP000830326">
    <property type="component" value="Chromosome"/>
</dbReference>
<organism evidence="2 3">
    <name type="scientific">Halobacillus amylolyticus</name>
    <dbReference type="NCBI Taxonomy" id="2932259"/>
    <lineage>
        <taxon>Bacteria</taxon>
        <taxon>Bacillati</taxon>
        <taxon>Bacillota</taxon>
        <taxon>Bacilli</taxon>
        <taxon>Bacillales</taxon>
        <taxon>Bacillaceae</taxon>
        <taxon>Halobacillus</taxon>
    </lineage>
</organism>
<dbReference type="RefSeq" id="WP_245029239.1">
    <property type="nucleotide sequence ID" value="NZ_CP095075.1"/>
</dbReference>